<dbReference type="RefSeq" id="WP_318104765.1">
    <property type="nucleotide sequence ID" value="NZ_CP137573.1"/>
</dbReference>
<keyword evidence="3" id="KW-1185">Reference proteome</keyword>
<proteinExistence type="predicted"/>
<reference evidence="2 3" key="1">
    <citation type="submission" date="2023-10" db="EMBL/GenBank/DDBJ databases">
        <title>The genome sequence of Streptomyces sp. HUAS YS2.</title>
        <authorList>
            <person name="Mo P."/>
        </authorList>
    </citation>
    <scope>NUCLEOTIDE SEQUENCE [LARGE SCALE GENOMIC DNA]</scope>
    <source>
        <strain evidence="2 3">HUAS YS2</strain>
    </source>
</reference>
<dbReference type="Proteomes" id="UP001301731">
    <property type="component" value="Chromosome"/>
</dbReference>
<keyword evidence="1" id="KW-0472">Membrane</keyword>
<keyword evidence="1" id="KW-0812">Transmembrane</keyword>
<evidence type="ECO:0000313" key="2">
    <source>
        <dbReference type="EMBL" id="WOX23176.1"/>
    </source>
</evidence>
<organism evidence="2 3">
    <name type="scientific">Streptomyces solicathayae</name>
    <dbReference type="NCBI Taxonomy" id="3081768"/>
    <lineage>
        <taxon>Bacteria</taxon>
        <taxon>Bacillati</taxon>
        <taxon>Actinomycetota</taxon>
        <taxon>Actinomycetes</taxon>
        <taxon>Kitasatosporales</taxon>
        <taxon>Streptomycetaceae</taxon>
        <taxon>Streptomyces</taxon>
    </lineage>
</organism>
<evidence type="ECO:0000256" key="1">
    <source>
        <dbReference type="SAM" id="Phobius"/>
    </source>
</evidence>
<feature type="transmembrane region" description="Helical" evidence="1">
    <location>
        <begin position="44"/>
        <end position="65"/>
    </location>
</feature>
<protein>
    <recommendedName>
        <fullName evidence="4">Integral membrane protein</fullName>
    </recommendedName>
</protein>
<evidence type="ECO:0008006" key="4">
    <source>
        <dbReference type="Google" id="ProtNLM"/>
    </source>
</evidence>
<dbReference type="Pfam" id="PF14023">
    <property type="entry name" value="Bestrophin-like"/>
    <property type="match status" value="1"/>
</dbReference>
<feature type="transmembrane region" description="Helical" evidence="1">
    <location>
        <begin position="207"/>
        <end position="227"/>
    </location>
</feature>
<accession>A0ABZ0LUN3</accession>
<evidence type="ECO:0000313" key="3">
    <source>
        <dbReference type="Proteomes" id="UP001301731"/>
    </source>
</evidence>
<keyword evidence="1" id="KW-1133">Transmembrane helix</keyword>
<feature type="transmembrane region" description="Helical" evidence="1">
    <location>
        <begin position="7"/>
        <end position="24"/>
    </location>
</feature>
<dbReference type="InterPro" id="IPR025333">
    <property type="entry name" value="DUF4239"/>
</dbReference>
<feature type="transmembrane region" description="Helical" evidence="1">
    <location>
        <begin position="181"/>
        <end position="201"/>
    </location>
</feature>
<dbReference type="EMBL" id="CP137573">
    <property type="protein sequence ID" value="WOX23176.1"/>
    <property type="molecule type" value="Genomic_DNA"/>
</dbReference>
<sequence length="254" mass="27884">MPYLLETLGVMIGVALIAAAIVLLKERLFPIPEDEPPREDVAEYIAMMVSVLYAVVLGLCLVSVWDNRSDAQDHVQAEAGALHQTYLLAASFPEPRRAPLREAARSYAVHVVDVEWPRMAARESLGRSGWSMLDRLRVVSEVEDSGTISQKIAAQEVLAQLGYIDDARRGREAAAEERLSPVLWVGLINGGFLTLAFMFLFGIRRSFTHVIMVMGLAGFIAFTVLLIHQLDSPFGGMFGASADPFTRYFALGGS</sequence>
<gene>
    <name evidence="2" type="ORF">R2D22_17950</name>
</gene>
<name>A0ABZ0LUN3_9ACTN</name>